<gene>
    <name evidence="3" type="ORF">JOF54_001531</name>
</gene>
<evidence type="ECO:0000256" key="1">
    <source>
        <dbReference type="SAM" id="MobiDB-lite"/>
    </source>
</evidence>
<evidence type="ECO:0000313" key="3">
    <source>
        <dbReference type="EMBL" id="MBP2416609.1"/>
    </source>
</evidence>
<keyword evidence="4" id="KW-1185">Reference proteome</keyword>
<reference evidence="3 4" key="1">
    <citation type="submission" date="2021-03" db="EMBL/GenBank/DDBJ databases">
        <title>Sequencing the genomes of 1000 actinobacteria strains.</title>
        <authorList>
            <person name="Klenk H.-P."/>
        </authorList>
    </citation>
    <scope>NUCLEOTIDE SEQUENCE [LARGE SCALE GENOMIC DNA]</scope>
    <source>
        <strain evidence="3 4">DSM 12936</strain>
    </source>
</reference>
<dbReference type="Proteomes" id="UP000758168">
    <property type="component" value="Unassembled WGS sequence"/>
</dbReference>
<evidence type="ECO:0000313" key="4">
    <source>
        <dbReference type="Proteomes" id="UP000758168"/>
    </source>
</evidence>
<keyword evidence="2" id="KW-1133">Transmembrane helix</keyword>
<feature type="transmembrane region" description="Helical" evidence="2">
    <location>
        <begin position="167"/>
        <end position="189"/>
    </location>
</feature>
<proteinExistence type="predicted"/>
<feature type="transmembrane region" description="Helical" evidence="2">
    <location>
        <begin position="196"/>
        <end position="216"/>
    </location>
</feature>
<feature type="transmembrane region" description="Helical" evidence="2">
    <location>
        <begin position="49"/>
        <end position="69"/>
    </location>
</feature>
<sequence length="270" mass="27916">MTTTATPTTPRPPAPGEAPARRTAPTGVPFHRLLAVETRKIVDTRAGRGLLLVIALVTAATIAVVLLTAEPEELTWSTLALATALPQAFLLPVLGILTATAEWTHRTGLVTFTLEPRRLRVGVAKLLAATLVGLLAVVVALAVGALANVAGMLWLDGDGSWSLDAGQVGGAALLQVIGVAQGVGFGAAIGTSAPAIVAFLVLPTLWTVLGAMISWLETPARWLDLAMTSEPLLAGSLAAGDWARLATSVGLWVLLPLAVGTHRLLHREVS</sequence>
<feature type="transmembrane region" description="Helical" evidence="2">
    <location>
        <begin position="75"/>
        <end position="97"/>
    </location>
</feature>
<comment type="caution">
    <text evidence="3">The sequence shown here is derived from an EMBL/GenBank/DDBJ whole genome shotgun (WGS) entry which is preliminary data.</text>
</comment>
<dbReference type="EMBL" id="JAGIOB010000001">
    <property type="protein sequence ID" value="MBP2416609.1"/>
    <property type="molecule type" value="Genomic_DNA"/>
</dbReference>
<feature type="transmembrane region" description="Helical" evidence="2">
    <location>
        <begin position="126"/>
        <end position="155"/>
    </location>
</feature>
<evidence type="ECO:0000256" key="2">
    <source>
        <dbReference type="SAM" id="Phobius"/>
    </source>
</evidence>
<organism evidence="3 4">
    <name type="scientific">Microlunatus capsulatus</name>
    <dbReference type="NCBI Taxonomy" id="99117"/>
    <lineage>
        <taxon>Bacteria</taxon>
        <taxon>Bacillati</taxon>
        <taxon>Actinomycetota</taxon>
        <taxon>Actinomycetes</taxon>
        <taxon>Propionibacteriales</taxon>
        <taxon>Propionibacteriaceae</taxon>
        <taxon>Microlunatus</taxon>
    </lineage>
</organism>
<accession>A0ABS4Z6M1</accession>
<protein>
    <recommendedName>
        <fullName evidence="5">ABC-2 family transporter protein</fullName>
    </recommendedName>
</protein>
<keyword evidence="2" id="KW-0812">Transmembrane</keyword>
<evidence type="ECO:0008006" key="5">
    <source>
        <dbReference type="Google" id="ProtNLM"/>
    </source>
</evidence>
<dbReference type="RefSeq" id="WP_210054448.1">
    <property type="nucleotide sequence ID" value="NZ_BAAAMH010000015.1"/>
</dbReference>
<feature type="transmembrane region" description="Helical" evidence="2">
    <location>
        <begin position="242"/>
        <end position="265"/>
    </location>
</feature>
<feature type="region of interest" description="Disordered" evidence="1">
    <location>
        <begin position="1"/>
        <end position="24"/>
    </location>
</feature>
<keyword evidence="2" id="KW-0472">Membrane</keyword>
<name>A0ABS4Z6M1_9ACTN</name>